<dbReference type="EMBL" id="CAEZTM010000013">
    <property type="protein sequence ID" value="CAB4566182.1"/>
    <property type="molecule type" value="Genomic_DNA"/>
</dbReference>
<gene>
    <name evidence="1" type="ORF">UFOPK1684_00430</name>
    <name evidence="2" type="ORF">UFOPK2158_00890</name>
</gene>
<evidence type="ECO:0000313" key="1">
    <source>
        <dbReference type="EMBL" id="CAB4566182.1"/>
    </source>
</evidence>
<proteinExistence type="predicted"/>
<dbReference type="EMBL" id="CAEZVY010000087">
    <property type="protein sequence ID" value="CAB4645281.1"/>
    <property type="molecule type" value="Genomic_DNA"/>
</dbReference>
<protein>
    <submittedName>
        <fullName evidence="1">Unannotated protein</fullName>
    </submittedName>
</protein>
<sequence>MGGKLPESYPRGEGSPLPALLDEREELSELVHYKPDYTRLRAALRQLDNQLVRNLAHFGFTPSDRARLGLVRVRQQSKLEELMAHRHNRDLCSRLRVSLGKMGKLRR</sequence>
<evidence type="ECO:0000313" key="2">
    <source>
        <dbReference type="EMBL" id="CAB4645281.1"/>
    </source>
</evidence>
<reference evidence="1" key="1">
    <citation type="submission" date="2020-05" db="EMBL/GenBank/DDBJ databases">
        <authorList>
            <person name="Chiriac C."/>
            <person name="Salcher M."/>
            <person name="Ghai R."/>
            <person name="Kavagutti S V."/>
        </authorList>
    </citation>
    <scope>NUCLEOTIDE SEQUENCE</scope>
</reference>
<dbReference type="AlphaFoldDB" id="A0A6J6DPZ0"/>
<accession>A0A6J6DPZ0</accession>
<organism evidence="1">
    <name type="scientific">freshwater metagenome</name>
    <dbReference type="NCBI Taxonomy" id="449393"/>
    <lineage>
        <taxon>unclassified sequences</taxon>
        <taxon>metagenomes</taxon>
        <taxon>ecological metagenomes</taxon>
    </lineage>
</organism>
<name>A0A6J6DPZ0_9ZZZZ</name>